<comment type="caution">
    <text evidence="1">The sequence shown here is derived from an EMBL/GenBank/DDBJ whole genome shotgun (WGS) entry which is preliminary data.</text>
</comment>
<reference evidence="1 2" key="1">
    <citation type="submission" date="2019-09" db="EMBL/GenBank/DDBJ databases">
        <title>Phylogenetic characterization of a novel taxon of the genus Bifidobacterium: Bifidobacterium choloepi sp. nov.</title>
        <authorList>
            <person name="Modesto M."/>
            <person name="Satti M."/>
        </authorList>
    </citation>
    <scope>NUCLEOTIDE SEQUENCE [LARGE SCALE GENOMIC DNA]</scope>
    <source>
        <strain evidence="1 2">BRDM6</strain>
    </source>
</reference>
<dbReference type="AlphaFoldDB" id="A0A6I5N988"/>
<dbReference type="Proteomes" id="UP000469292">
    <property type="component" value="Unassembled WGS sequence"/>
</dbReference>
<dbReference type="RefSeq" id="WP_163227966.1">
    <property type="nucleotide sequence ID" value="NZ_VYSG01000003.1"/>
</dbReference>
<accession>A0A6I5N988</accession>
<sequence>MSLLQGFEAVSTSNGGGKAVLTITKTSVHFNKSAVEALGGPEHVKFLINPKTKQFAVQVCGAEDPNSLPFFKESSTRKSVTLKTPVLMDAVLPYFTFEDAPEGEIAYASLHGTKVDDDTLVFDAKEPNYGVMKKRGRKKASL</sequence>
<protein>
    <submittedName>
        <fullName evidence="1">Uncharacterized protein</fullName>
    </submittedName>
</protein>
<evidence type="ECO:0000313" key="2">
    <source>
        <dbReference type="Proteomes" id="UP000469292"/>
    </source>
</evidence>
<evidence type="ECO:0000313" key="1">
    <source>
        <dbReference type="EMBL" id="NEG70371.1"/>
    </source>
</evidence>
<gene>
    <name evidence="1" type="ORF">F6S87_07150</name>
</gene>
<name>A0A6I5N988_9BIFI</name>
<dbReference type="EMBL" id="VYSG01000003">
    <property type="protein sequence ID" value="NEG70371.1"/>
    <property type="molecule type" value="Genomic_DNA"/>
</dbReference>
<organism evidence="1 2">
    <name type="scientific">Bifidobacterium choloepi</name>
    <dbReference type="NCBI Taxonomy" id="2614131"/>
    <lineage>
        <taxon>Bacteria</taxon>
        <taxon>Bacillati</taxon>
        <taxon>Actinomycetota</taxon>
        <taxon>Actinomycetes</taxon>
        <taxon>Bifidobacteriales</taxon>
        <taxon>Bifidobacteriaceae</taxon>
        <taxon>Bifidobacterium</taxon>
    </lineage>
</organism>
<proteinExistence type="predicted"/>
<keyword evidence="2" id="KW-1185">Reference proteome</keyword>